<evidence type="ECO:0000256" key="2">
    <source>
        <dbReference type="ARBA" id="ARBA00022695"/>
    </source>
</evidence>
<dbReference type="PANTHER" id="PTHR43584">
    <property type="entry name" value="NUCLEOTIDYL TRANSFERASE"/>
    <property type="match status" value="1"/>
</dbReference>
<keyword evidence="1" id="KW-0808">Transferase</keyword>
<dbReference type="InterPro" id="IPR025877">
    <property type="entry name" value="MobA-like_NTP_Trfase"/>
</dbReference>
<sequence>MSIAVCGVVLAAGEGRRLRPLTEQLPKALCPVGNVPLLDRALARVAALTGPDAVAVNAAYLAPQVVAHVGGRAHVSVEPDGPLGTAGGVARLRPWIDGRGVLVGNADAYLADPDRKPGEDIAALLDGWDGDTVRMLTRDTAPGERPEFSGRRFAGFSLLPWRYVAALPDGAADLVHRVWRPAEAAGELELVALKGTYIDTGTLADYLAANRHAAFGGNLVAPDATVTGRCEESVVGAGATVAGTAVRSVLWPGAVVAAGETLTGAVRTATGLTVAHPAQ</sequence>
<evidence type="ECO:0000259" key="3">
    <source>
        <dbReference type="Pfam" id="PF12804"/>
    </source>
</evidence>
<evidence type="ECO:0000256" key="1">
    <source>
        <dbReference type="ARBA" id="ARBA00022679"/>
    </source>
</evidence>
<name>A0A8J3Y8R3_9ACTN</name>
<reference evidence="4" key="1">
    <citation type="submission" date="2021-01" db="EMBL/GenBank/DDBJ databases">
        <title>Whole genome shotgun sequence of Spirilliplanes yamanashiensis NBRC 15828.</title>
        <authorList>
            <person name="Komaki H."/>
            <person name="Tamura T."/>
        </authorList>
    </citation>
    <scope>NUCLEOTIDE SEQUENCE</scope>
    <source>
        <strain evidence="4">NBRC 15828</strain>
    </source>
</reference>
<dbReference type="SUPFAM" id="SSF53448">
    <property type="entry name" value="Nucleotide-diphospho-sugar transferases"/>
    <property type="match status" value="1"/>
</dbReference>
<dbReference type="EMBL" id="BOOY01000020">
    <property type="protein sequence ID" value="GIJ03487.1"/>
    <property type="molecule type" value="Genomic_DNA"/>
</dbReference>
<dbReference type="PANTHER" id="PTHR43584:SF8">
    <property type="entry name" value="N-ACETYLMURAMATE ALPHA-1-PHOSPHATE URIDYLYLTRANSFERASE"/>
    <property type="match status" value="1"/>
</dbReference>
<gene>
    <name evidence="4" type="ORF">Sya03_28390</name>
</gene>
<keyword evidence="5" id="KW-1185">Reference proteome</keyword>
<dbReference type="Proteomes" id="UP000652013">
    <property type="component" value="Unassembled WGS sequence"/>
</dbReference>
<organism evidence="4 5">
    <name type="scientific">Spirilliplanes yamanashiensis</name>
    <dbReference type="NCBI Taxonomy" id="42233"/>
    <lineage>
        <taxon>Bacteria</taxon>
        <taxon>Bacillati</taxon>
        <taxon>Actinomycetota</taxon>
        <taxon>Actinomycetes</taxon>
        <taxon>Micromonosporales</taxon>
        <taxon>Micromonosporaceae</taxon>
        <taxon>Spirilliplanes</taxon>
    </lineage>
</organism>
<dbReference type="Pfam" id="PF12804">
    <property type="entry name" value="NTP_transf_3"/>
    <property type="match status" value="1"/>
</dbReference>
<evidence type="ECO:0000313" key="5">
    <source>
        <dbReference type="Proteomes" id="UP000652013"/>
    </source>
</evidence>
<dbReference type="GO" id="GO:0016779">
    <property type="term" value="F:nucleotidyltransferase activity"/>
    <property type="evidence" value="ECO:0007669"/>
    <property type="project" value="UniProtKB-KW"/>
</dbReference>
<protein>
    <recommendedName>
        <fullName evidence="3">MobA-like NTP transferase domain-containing protein</fullName>
    </recommendedName>
</protein>
<keyword evidence="2" id="KW-0548">Nucleotidyltransferase</keyword>
<dbReference type="InterPro" id="IPR029044">
    <property type="entry name" value="Nucleotide-diphossugar_trans"/>
</dbReference>
<feature type="domain" description="MobA-like NTP transferase" evidence="3">
    <location>
        <begin position="7"/>
        <end position="114"/>
    </location>
</feature>
<dbReference type="InterPro" id="IPR050065">
    <property type="entry name" value="GlmU-like"/>
</dbReference>
<dbReference type="AlphaFoldDB" id="A0A8J3Y8R3"/>
<proteinExistence type="predicted"/>
<comment type="caution">
    <text evidence="4">The sequence shown here is derived from an EMBL/GenBank/DDBJ whole genome shotgun (WGS) entry which is preliminary data.</text>
</comment>
<dbReference type="RefSeq" id="WP_203938755.1">
    <property type="nucleotide sequence ID" value="NZ_BAAAGJ010000005.1"/>
</dbReference>
<dbReference type="Gene3D" id="3.90.550.10">
    <property type="entry name" value="Spore Coat Polysaccharide Biosynthesis Protein SpsA, Chain A"/>
    <property type="match status" value="1"/>
</dbReference>
<accession>A0A8J3Y8R3</accession>
<evidence type="ECO:0000313" key="4">
    <source>
        <dbReference type="EMBL" id="GIJ03487.1"/>
    </source>
</evidence>